<sequence length="262" mass="29569">MYPGKAQKLPNIQEANLRAPIGIKIDGRAKEWKDSLHAYNKATQVYYTISNDDENLYLTVKADKPRVITKIIDVGITFIVNKGGKKGSEAKEDMSVTYPMLDFAPGQQILWYAGSRVRSEVAVPAFLQEHDTTRYSNQHVDSLIAIANTLLGNHAKNIDVRGMPGIKDTLLSVYNEERIRTVARFGNDGVYTYELAIPLKYLGLDVNVPQKFSYSVHLENRLTHPKRGMRSTYIYPNGIVTDIDQDLDSTTDFWAYYTLAGK</sequence>
<accession>A0A7D4UL95</accession>
<dbReference type="RefSeq" id="WP_173416321.1">
    <property type="nucleotide sequence ID" value="NZ_CP054139.1"/>
</dbReference>
<organism evidence="1 2">
    <name type="scientific">Mucilaginibacter mali</name>
    <dbReference type="NCBI Taxonomy" id="2740462"/>
    <lineage>
        <taxon>Bacteria</taxon>
        <taxon>Pseudomonadati</taxon>
        <taxon>Bacteroidota</taxon>
        <taxon>Sphingobacteriia</taxon>
        <taxon>Sphingobacteriales</taxon>
        <taxon>Sphingobacteriaceae</taxon>
        <taxon>Mucilaginibacter</taxon>
    </lineage>
</organism>
<dbReference type="AlphaFoldDB" id="A0A7D4UL95"/>
<protein>
    <submittedName>
        <fullName evidence="1">Uncharacterized protein</fullName>
    </submittedName>
</protein>
<reference evidence="1 2" key="1">
    <citation type="submission" date="2020-05" db="EMBL/GenBank/DDBJ databases">
        <title>Mucilaginibacter mali sp. nov.</title>
        <authorList>
            <person name="Kim H.S."/>
            <person name="Lee K.C."/>
            <person name="Suh M.K."/>
            <person name="Kim J.-S."/>
            <person name="Han K.-I."/>
            <person name="Eom M.K."/>
            <person name="Shin Y.K."/>
            <person name="Lee J.-S."/>
        </authorList>
    </citation>
    <scope>NUCLEOTIDE SEQUENCE [LARGE SCALE GENOMIC DNA]</scope>
    <source>
        <strain evidence="1 2">G2-14</strain>
    </source>
</reference>
<dbReference type="Proteomes" id="UP000505355">
    <property type="component" value="Chromosome"/>
</dbReference>
<proteinExistence type="predicted"/>
<evidence type="ECO:0000313" key="2">
    <source>
        <dbReference type="Proteomes" id="UP000505355"/>
    </source>
</evidence>
<keyword evidence="2" id="KW-1185">Reference proteome</keyword>
<dbReference type="EMBL" id="CP054139">
    <property type="protein sequence ID" value="QKJ31662.1"/>
    <property type="molecule type" value="Genomic_DNA"/>
</dbReference>
<name>A0A7D4UL95_9SPHI</name>
<gene>
    <name evidence="1" type="ORF">HQ865_18460</name>
</gene>
<evidence type="ECO:0000313" key="1">
    <source>
        <dbReference type="EMBL" id="QKJ31662.1"/>
    </source>
</evidence>
<dbReference type="KEGG" id="mmab:HQ865_18460"/>